<dbReference type="VEuPathDB" id="VectorBase:BGLAX_048609"/>
<dbReference type="EnsemblMetazoa" id="BGLB023928-RA">
    <property type="protein sequence ID" value="BGLB023928-PA"/>
    <property type="gene ID" value="BGLB023928"/>
</dbReference>
<evidence type="ECO:0000313" key="3">
    <source>
        <dbReference type="Proteomes" id="UP000076420"/>
    </source>
</evidence>
<sequence>NITDSPLVNKLKNLPKKEGDGISPLASPVTPTKEFIAKIPLPKDIVHDPLAKIQPTKRESESEDKKEPVRVEVPNVSEELQTFFNVKTIDDITDRVELTVDDFDNIFIEAENILPAVHKIKPQRKARPTSLNPLKYMKVEILNEYLEVTSGVAEKELRRVKREG</sequence>
<accession>A0A2C9KVB2</accession>
<feature type="region of interest" description="Disordered" evidence="1">
    <location>
        <begin position="1"/>
        <end position="27"/>
    </location>
</feature>
<proteinExistence type="predicted"/>
<evidence type="ECO:0000256" key="1">
    <source>
        <dbReference type="SAM" id="MobiDB-lite"/>
    </source>
</evidence>
<feature type="compositionally biased region" description="Low complexity" evidence="1">
    <location>
        <begin position="1"/>
        <end position="12"/>
    </location>
</feature>
<organism evidence="2 3">
    <name type="scientific">Biomphalaria glabrata</name>
    <name type="common">Bloodfluke planorb</name>
    <name type="synonym">Freshwater snail</name>
    <dbReference type="NCBI Taxonomy" id="6526"/>
    <lineage>
        <taxon>Eukaryota</taxon>
        <taxon>Metazoa</taxon>
        <taxon>Spiralia</taxon>
        <taxon>Lophotrochozoa</taxon>
        <taxon>Mollusca</taxon>
        <taxon>Gastropoda</taxon>
        <taxon>Heterobranchia</taxon>
        <taxon>Euthyneura</taxon>
        <taxon>Panpulmonata</taxon>
        <taxon>Hygrophila</taxon>
        <taxon>Lymnaeoidea</taxon>
        <taxon>Planorbidae</taxon>
        <taxon>Biomphalaria</taxon>
    </lineage>
</organism>
<name>A0A2C9KVB2_BIOGL</name>
<dbReference type="AlphaFoldDB" id="A0A2C9KVB2"/>
<dbReference type="Proteomes" id="UP000076420">
    <property type="component" value="Unassembled WGS sequence"/>
</dbReference>
<dbReference type="VEuPathDB" id="VectorBase:BGLB023928"/>
<evidence type="ECO:0000313" key="2">
    <source>
        <dbReference type="EnsemblMetazoa" id="BGLB023928-PA"/>
    </source>
</evidence>
<dbReference type="KEGG" id="bgt:106077579"/>
<protein>
    <submittedName>
        <fullName evidence="2">Uncharacterized protein</fullName>
    </submittedName>
</protein>
<gene>
    <name evidence="2" type="primary">106077579</name>
</gene>
<reference evidence="2" key="1">
    <citation type="submission" date="2020-05" db="UniProtKB">
        <authorList>
            <consortium name="EnsemblMetazoa"/>
        </authorList>
    </citation>
    <scope>IDENTIFICATION</scope>
    <source>
        <strain evidence="2">BB02</strain>
    </source>
</reference>
<feature type="region of interest" description="Disordered" evidence="1">
    <location>
        <begin position="47"/>
        <end position="70"/>
    </location>
</feature>